<dbReference type="InterPro" id="IPR037523">
    <property type="entry name" value="VOC_core"/>
</dbReference>
<dbReference type="InterPro" id="IPR004360">
    <property type="entry name" value="Glyas_Fos-R_dOase_dom"/>
</dbReference>
<dbReference type="InterPro" id="IPR029068">
    <property type="entry name" value="Glyas_Bleomycin-R_OHBP_Dase"/>
</dbReference>
<dbReference type="PROSITE" id="PS51819">
    <property type="entry name" value="VOC"/>
    <property type="match status" value="1"/>
</dbReference>
<comment type="caution">
    <text evidence="1">The sequence shown here is derived from an EMBL/GenBank/DDBJ whole genome shotgun (WGS) entry which is preliminary data.</text>
</comment>
<evidence type="ECO:0000313" key="2">
    <source>
        <dbReference type="Proteomes" id="UP000297792"/>
    </source>
</evidence>
<keyword evidence="2" id="KW-1185">Reference proteome</keyword>
<name>A0A4Z0HMD3_MYCPR</name>
<dbReference type="Pfam" id="PF00903">
    <property type="entry name" value="Glyoxalase"/>
    <property type="match status" value="1"/>
</dbReference>
<reference evidence="1 2" key="1">
    <citation type="submission" date="2018-12" db="EMBL/GenBank/DDBJ databases">
        <title>Draft genome sequences of Mycolicibacterium peregrinum isolated from a pig with lymphadenitis and from soil on the same Japanese pig farm.</title>
        <authorList>
            <person name="Komatsu T."/>
            <person name="Ohya K."/>
            <person name="Sawai K."/>
            <person name="Odoi J.O."/>
            <person name="Otsu K."/>
            <person name="Ota A."/>
            <person name="Ito T."/>
            <person name="Kawai M."/>
            <person name="Maruyama F."/>
        </authorList>
    </citation>
    <scope>NUCLEOTIDE SEQUENCE [LARGE SCALE GENOMIC DNA]</scope>
    <source>
        <strain evidence="1 2">138</strain>
    </source>
</reference>
<accession>A0A4Z0HMD3</accession>
<dbReference type="Gene3D" id="3.10.180.10">
    <property type="entry name" value="2,3-Dihydroxybiphenyl 1,2-Dioxygenase, domain 1"/>
    <property type="match status" value="1"/>
</dbReference>
<organism evidence="1 2">
    <name type="scientific">Mycolicibacterium peregrinum</name>
    <name type="common">Mycobacterium peregrinum</name>
    <dbReference type="NCBI Taxonomy" id="43304"/>
    <lineage>
        <taxon>Bacteria</taxon>
        <taxon>Bacillati</taxon>
        <taxon>Actinomycetota</taxon>
        <taxon>Actinomycetes</taxon>
        <taxon>Mycobacteriales</taxon>
        <taxon>Mycobacteriaceae</taxon>
        <taxon>Mycolicibacterium</taxon>
    </lineage>
</organism>
<dbReference type="AlphaFoldDB" id="A0A4Z0HMD3"/>
<dbReference type="Proteomes" id="UP000297792">
    <property type="component" value="Unassembled WGS sequence"/>
</dbReference>
<dbReference type="RefSeq" id="WP_135360522.1">
    <property type="nucleotide sequence ID" value="NZ_JBLVUM010000002.1"/>
</dbReference>
<protein>
    <submittedName>
        <fullName evidence="1">Uncharacterized protein</fullName>
    </submittedName>
</protein>
<dbReference type="EMBL" id="RWKA01000009">
    <property type="protein sequence ID" value="TGB40979.1"/>
    <property type="molecule type" value="Genomic_DNA"/>
</dbReference>
<dbReference type="SUPFAM" id="SSF54593">
    <property type="entry name" value="Glyoxalase/Bleomycin resistance protein/Dihydroxybiphenyl dioxygenase"/>
    <property type="match status" value="1"/>
</dbReference>
<gene>
    <name evidence="1" type="ORF">EJD98_17540</name>
</gene>
<proteinExistence type="predicted"/>
<sequence>MRWRGVSHVEFAALDYDESIKFYDAMLGWLGYHSFSSLNMEYQSIYYMTRFLNPHSYIGIQPACTGDKLTHTDQAVGINHIALWARNRKEVDRFHREFLIARGIPVTDEPKDYPQYWPGYYAVFFDDPINGIHWELAWAPRVPSPRQIWSFYRTMRAFGKQRPDLANSVPGITLQAMRTLPGK</sequence>
<evidence type="ECO:0000313" key="1">
    <source>
        <dbReference type="EMBL" id="TGB40979.1"/>
    </source>
</evidence>